<comment type="subcellular location">
    <subcellularLocation>
        <location evidence="1">Cellular thylakoid membrane</location>
        <topology evidence="1">Lipid-anchor</topology>
        <orientation evidence="1">Lumenal side</orientation>
    </subcellularLocation>
    <text evidence="1">Associated with PSII on the lumenal side of the thylakoid membrane.</text>
</comment>
<dbReference type="EMBL" id="CZCU02000149">
    <property type="protein sequence ID" value="VXD21959.1"/>
    <property type="molecule type" value="Genomic_DNA"/>
</dbReference>
<organism evidence="2 3">
    <name type="scientific">Planktothrix serta PCC 8927</name>
    <dbReference type="NCBI Taxonomy" id="671068"/>
    <lineage>
        <taxon>Bacteria</taxon>
        <taxon>Bacillati</taxon>
        <taxon>Cyanobacteriota</taxon>
        <taxon>Cyanophyceae</taxon>
        <taxon>Oscillatoriophycideae</taxon>
        <taxon>Oscillatoriales</taxon>
        <taxon>Microcoleaceae</taxon>
        <taxon>Planktothrix</taxon>
    </lineage>
</organism>
<keyword evidence="3" id="KW-1185">Reference proteome</keyword>
<dbReference type="GO" id="GO:0031676">
    <property type="term" value="C:plasma membrane-derived thylakoid membrane"/>
    <property type="evidence" value="ECO:0007669"/>
    <property type="project" value="UniProtKB-SubCell"/>
</dbReference>
<dbReference type="AlphaFoldDB" id="A0A7Z9BSJ0"/>
<dbReference type="GO" id="GO:0031977">
    <property type="term" value="C:thylakoid lumen"/>
    <property type="evidence" value="ECO:0007669"/>
    <property type="project" value="UniProtKB-UniRule"/>
</dbReference>
<evidence type="ECO:0000313" key="3">
    <source>
        <dbReference type="Proteomes" id="UP000184550"/>
    </source>
</evidence>
<dbReference type="PANTHER" id="PTHR34041">
    <property type="entry name" value="PHOTOSYSTEM II REPAIR PROTEIN PSB27-H1, CHLOROPLASTIC"/>
    <property type="match status" value="1"/>
</dbReference>
<dbReference type="InterPro" id="IPR038450">
    <property type="entry name" value="PSII_Psb27_sf"/>
</dbReference>
<proteinExistence type="inferred from homology"/>
<dbReference type="NCBIfam" id="TIGR03044">
    <property type="entry name" value="PS_II_psb27"/>
    <property type="match status" value="1"/>
</dbReference>
<dbReference type="HAMAP" id="MF_01481">
    <property type="entry name" value="PSII_Psb27"/>
    <property type="match status" value="1"/>
</dbReference>
<name>A0A7Z9BSJ0_9CYAN</name>
<keyword evidence="1" id="KW-0564">Palmitate</keyword>
<dbReference type="PROSITE" id="PS51257">
    <property type="entry name" value="PROKAR_LIPOPROTEIN"/>
    <property type="match status" value="1"/>
</dbReference>
<comment type="subunit">
    <text evidence="1">Monomer. Forms a complex with a monomeric, partially assembled PSII. This is probably the complex in which D1 is assembled and/or replaced.</text>
</comment>
<protein>
    <recommendedName>
        <fullName evidence="1">Photosystem II lipoprotein Psb27</fullName>
    </recommendedName>
    <alternativeName>
        <fullName evidence="1">Photosystem II 11 kDa protein</fullName>
    </alternativeName>
</protein>
<comment type="caution">
    <text evidence="2">The sequence shown here is derived from an EMBL/GenBank/DDBJ whole genome shotgun (WGS) entry which is preliminary data.</text>
</comment>
<dbReference type="Gene3D" id="1.20.58.810">
    <property type="entry name" value="Photosystem II Pbs27"/>
    <property type="match status" value="1"/>
</dbReference>
<dbReference type="Proteomes" id="UP000184550">
    <property type="component" value="Unassembled WGS sequence"/>
</dbReference>
<keyword evidence="1" id="KW-0732">Signal</keyword>
<dbReference type="PANTHER" id="PTHR34041:SF1">
    <property type="entry name" value="PHOTOSYSTEM II REPAIR PROTEIN PSB27-H1, CHLOROPLASTIC"/>
    <property type="match status" value="1"/>
</dbReference>
<dbReference type="InterPro" id="IPR025585">
    <property type="entry name" value="PSII_Psb27"/>
</dbReference>
<sequence>MPVLIKIMKKYISRLLALVLVAAITLVGCSGTTTGMLTGNYPQDTLAVVDSLRTAIMLPEDAPDKAEAQGQAREVINEFIARYRRDSSVTSLSSFTTMRTALDALAGHYSSYPNRPIPDKLKQRLAQEFKQVEMAVNRGA</sequence>
<evidence type="ECO:0000256" key="1">
    <source>
        <dbReference type="HAMAP-Rule" id="MF_01481"/>
    </source>
</evidence>
<gene>
    <name evidence="1" type="primary">psb27</name>
    <name evidence="2" type="ORF">PL8927_720309</name>
</gene>
<keyword evidence="1" id="KW-0449">Lipoprotein</keyword>
<keyword evidence="1" id="KW-0793">Thylakoid</keyword>
<evidence type="ECO:0000313" key="2">
    <source>
        <dbReference type="EMBL" id="VXD21959.1"/>
    </source>
</evidence>
<dbReference type="Pfam" id="PF13326">
    <property type="entry name" value="PSII_Pbs27"/>
    <property type="match status" value="1"/>
</dbReference>
<dbReference type="GO" id="GO:0010207">
    <property type="term" value="P:photosystem II assembly"/>
    <property type="evidence" value="ECO:0007669"/>
    <property type="project" value="UniProtKB-UniRule"/>
</dbReference>
<comment type="similarity">
    <text evidence="1">Belongs to the Psb27 family.</text>
</comment>
<accession>A0A7Z9BSJ0</accession>
<dbReference type="GO" id="GO:0009523">
    <property type="term" value="C:photosystem II"/>
    <property type="evidence" value="ECO:0007669"/>
    <property type="project" value="InterPro"/>
</dbReference>
<keyword evidence="1" id="KW-0472">Membrane</keyword>
<reference evidence="2" key="1">
    <citation type="submission" date="2019-10" db="EMBL/GenBank/DDBJ databases">
        <authorList>
            <consortium name="Genoscope - CEA"/>
            <person name="William W."/>
        </authorList>
    </citation>
    <scope>NUCLEOTIDE SEQUENCE [LARGE SCALE GENOMIC DNA]</scope>
    <source>
        <strain evidence="2">BBR_PRJEB10992</strain>
    </source>
</reference>
<dbReference type="InterPro" id="IPR017488">
    <property type="entry name" value="PSII_Psb27_cyano_bac"/>
</dbReference>
<dbReference type="GO" id="GO:0010206">
    <property type="term" value="P:photosystem II repair"/>
    <property type="evidence" value="ECO:0007669"/>
    <property type="project" value="UniProtKB-UniRule"/>
</dbReference>
<comment type="function">
    <text evidence="1">Plays a role in the repair and/or biogenesis of the calcium-manganese-oxide cluster on the lumenal face of the thylakoid membrane. Its presence in a photosystem II (PSII) preparation prevents binding of some small extrinsic subunits and thus assembly of calcium-manganese-oxide cluster.</text>
</comment>